<evidence type="ECO:0000256" key="4">
    <source>
        <dbReference type="PROSITE-ProRule" id="PRU00335"/>
    </source>
</evidence>
<keyword evidence="7" id="KW-1185">Reference proteome</keyword>
<dbReference type="InterPro" id="IPR025996">
    <property type="entry name" value="MT1864/Rv1816-like_C"/>
</dbReference>
<evidence type="ECO:0000313" key="7">
    <source>
        <dbReference type="Proteomes" id="UP000838100"/>
    </source>
</evidence>
<dbReference type="EMBL" id="CAKLPX010000001">
    <property type="protein sequence ID" value="CAH0990471.1"/>
    <property type="molecule type" value="Genomic_DNA"/>
</dbReference>
<dbReference type="SUPFAM" id="SSF46689">
    <property type="entry name" value="Homeodomain-like"/>
    <property type="match status" value="1"/>
</dbReference>
<dbReference type="InterPro" id="IPR009057">
    <property type="entry name" value="Homeodomain-like_sf"/>
</dbReference>
<dbReference type="Gene3D" id="1.10.357.10">
    <property type="entry name" value="Tetracycline Repressor, domain 2"/>
    <property type="match status" value="1"/>
</dbReference>
<evidence type="ECO:0000256" key="3">
    <source>
        <dbReference type="ARBA" id="ARBA00023163"/>
    </source>
</evidence>
<name>A0ABN8EDD5_9GAMM</name>
<dbReference type="InterPro" id="IPR050624">
    <property type="entry name" value="HTH-type_Tx_Regulator"/>
</dbReference>
<dbReference type="Pfam" id="PF00440">
    <property type="entry name" value="TetR_N"/>
    <property type="match status" value="1"/>
</dbReference>
<keyword evidence="1" id="KW-0805">Transcription regulation</keyword>
<evidence type="ECO:0000259" key="5">
    <source>
        <dbReference type="PROSITE" id="PS50977"/>
    </source>
</evidence>
<protein>
    <recommendedName>
        <fullName evidence="5">HTH tetR-type domain-containing protein</fullName>
    </recommendedName>
</protein>
<keyword evidence="2 4" id="KW-0238">DNA-binding</keyword>
<dbReference type="PANTHER" id="PTHR43479">
    <property type="entry name" value="ACREF/ENVCD OPERON REPRESSOR-RELATED"/>
    <property type="match status" value="1"/>
</dbReference>
<organism evidence="6 7">
    <name type="scientific">Sinobacterium norvegicum</name>
    <dbReference type="NCBI Taxonomy" id="1641715"/>
    <lineage>
        <taxon>Bacteria</taxon>
        <taxon>Pseudomonadati</taxon>
        <taxon>Pseudomonadota</taxon>
        <taxon>Gammaproteobacteria</taxon>
        <taxon>Cellvibrionales</taxon>
        <taxon>Spongiibacteraceae</taxon>
        <taxon>Sinobacterium</taxon>
    </lineage>
</organism>
<dbReference type="PANTHER" id="PTHR43479:SF20">
    <property type="entry name" value="HTH TETR-TYPE DOMAIN-CONTAINING PROTEIN"/>
    <property type="match status" value="1"/>
</dbReference>
<feature type="domain" description="HTH tetR-type" evidence="5">
    <location>
        <begin position="9"/>
        <end position="69"/>
    </location>
</feature>
<dbReference type="Pfam" id="PF13305">
    <property type="entry name" value="TetR_C_33"/>
    <property type="match status" value="1"/>
</dbReference>
<comment type="caution">
    <text evidence="6">The sequence shown here is derived from an EMBL/GenBank/DDBJ whole genome shotgun (WGS) entry which is preliminary data.</text>
</comment>
<dbReference type="SUPFAM" id="SSF48498">
    <property type="entry name" value="Tetracyclin repressor-like, C-terminal domain"/>
    <property type="match status" value="1"/>
</dbReference>
<evidence type="ECO:0000313" key="6">
    <source>
        <dbReference type="EMBL" id="CAH0990471.1"/>
    </source>
</evidence>
<dbReference type="InterPro" id="IPR001647">
    <property type="entry name" value="HTH_TetR"/>
</dbReference>
<gene>
    <name evidence="6" type="ORF">SIN8267_00563</name>
</gene>
<dbReference type="Proteomes" id="UP000838100">
    <property type="component" value="Unassembled WGS sequence"/>
</dbReference>
<dbReference type="PROSITE" id="PS50977">
    <property type="entry name" value="HTH_TETR_2"/>
    <property type="match status" value="1"/>
</dbReference>
<dbReference type="InterPro" id="IPR036271">
    <property type="entry name" value="Tet_transcr_reg_TetR-rel_C_sf"/>
</dbReference>
<proteinExistence type="predicted"/>
<sequence>MADSTYHHGNLRESLINLGIAHLDEKGAENISLRALAREIGVSQTAPYRHFEDKNQLLSAIAINGFDIMAHSISDAITDLDDQPPKYLKAMARSYILFSLENTEVFKLMFGPILGDRKSYPELLAAGQRSFKLIEKSLQTGVDTGIFSIEDITITANSVWASIHGVASLMQDRFDRFPDASGDKQIDSMFDILLNGICSK</sequence>
<reference evidence="6" key="1">
    <citation type="submission" date="2021-12" db="EMBL/GenBank/DDBJ databases">
        <authorList>
            <person name="Rodrigo-Torres L."/>
            <person name="Arahal R. D."/>
            <person name="Lucena T."/>
        </authorList>
    </citation>
    <scope>NUCLEOTIDE SEQUENCE</scope>
    <source>
        <strain evidence="6">CECT 8267</strain>
    </source>
</reference>
<dbReference type="RefSeq" id="WP_237443156.1">
    <property type="nucleotide sequence ID" value="NZ_CAKLPX010000001.1"/>
</dbReference>
<feature type="DNA-binding region" description="H-T-H motif" evidence="4">
    <location>
        <begin position="32"/>
        <end position="51"/>
    </location>
</feature>
<evidence type="ECO:0000256" key="2">
    <source>
        <dbReference type="ARBA" id="ARBA00023125"/>
    </source>
</evidence>
<evidence type="ECO:0000256" key="1">
    <source>
        <dbReference type="ARBA" id="ARBA00023015"/>
    </source>
</evidence>
<accession>A0ABN8EDD5</accession>
<keyword evidence="3" id="KW-0804">Transcription</keyword>